<dbReference type="GO" id="GO:0006145">
    <property type="term" value="P:purine nucleobase catabolic process"/>
    <property type="evidence" value="ECO:0007669"/>
    <property type="project" value="TreeGrafter"/>
</dbReference>
<evidence type="ECO:0000259" key="4">
    <source>
        <dbReference type="Pfam" id="PF12890"/>
    </source>
</evidence>
<name>A0A975SQK4_9RHOO</name>
<organism evidence="5 6">
    <name type="scientific">Azospira inquinata</name>
    <dbReference type="NCBI Taxonomy" id="2785627"/>
    <lineage>
        <taxon>Bacteria</taxon>
        <taxon>Pseudomonadati</taxon>
        <taxon>Pseudomonadota</taxon>
        <taxon>Betaproteobacteria</taxon>
        <taxon>Rhodocyclales</taxon>
        <taxon>Rhodocyclaceae</taxon>
        <taxon>Azospira</taxon>
    </lineage>
</organism>
<dbReference type="EC" id="3.5.2.3" evidence="5"/>
<dbReference type="InterPro" id="IPR050138">
    <property type="entry name" value="DHOase/Allantoinase_Hydrolase"/>
</dbReference>
<sequence length="416" mass="43295">MNILIKNGRLIDPANGVDGQHNLYLADGRVAAVGAAPVGFTADRELDAAGAVVCPGLVDLSARLPNLDSELQAAVAGGVTTLVCPPDTKPVLDEPGLVERLVRLSKAQGQARVRPLGALTQGLEGQSLAAMAGLTGAGCIAMSQASSPVTDFQALLRAMQYAATYGYAVWLQPEDYTLSRDGVAHDGEVSARLGLAGIPVAAETVAVATLVELARTTGVRLHLMRLSSAAGVRLVAAARAQGLPVTCDVDVHHLHLTEEDIGYFDPLARFDPPLRTQGDREALVQAVADGTIQAICSDHYPRSAEDKLLPFDEAEPGAIGLELLLPLTLAWAKDAGVALPQALARITSDAAAVAGLHAGNLSVGAVADVTVFDPEAVWTVGADTLRSRGRNTPFLGRELRGRVRSTLVGGQVVYQA</sequence>
<dbReference type="RefSeq" id="WP_216131121.1">
    <property type="nucleotide sequence ID" value="NZ_CP064782.1"/>
</dbReference>
<gene>
    <name evidence="5" type="ORF">Azoinq_05830</name>
</gene>
<keyword evidence="2" id="KW-0665">Pyrimidine biosynthesis</keyword>
<evidence type="ECO:0000256" key="1">
    <source>
        <dbReference type="ARBA" id="ARBA00022833"/>
    </source>
</evidence>
<dbReference type="EMBL" id="CP064782">
    <property type="protein sequence ID" value="QWT50114.1"/>
    <property type="molecule type" value="Genomic_DNA"/>
</dbReference>
<dbReference type="GO" id="GO:0004038">
    <property type="term" value="F:allantoinase activity"/>
    <property type="evidence" value="ECO:0007669"/>
    <property type="project" value="TreeGrafter"/>
</dbReference>
<feature type="domain" description="Amidohydrolase 3" evidence="3">
    <location>
        <begin position="336"/>
        <end position="414"/>
    </location>
</feature>
<evidence type="ECO:0000256" key="2">
    <source>
        <dbReference type="ARBA" id="ARBA00022975"/>
    </source>
</evidence>
<dbReference type="CDD" id="cd01317">
    <property type="entry name" value="DHOase_IIa"/>
    <property type="match status" value="1"/>
</dbReference>
<dbReference type="AlphaFoldDB" id="A0A975SQK4"/>
<keyword evidence="1" id="KW-0862">Zinc</keyword>
<keyword evidence="6" id="KW-1185">Reference proteome</keyword>
<dbReference type="GO" id="GO:0004151">
    <property type="term" value="F:dihydroorotase activity"/>
    <property type="evidence" value="ECO:0007669"/>
    <property type="project" value="UniProtKB-EC"/>
</dbReference>
<keyword evidence="5" id="KW-0378">Hydrolase</keyword>
<dbReference type="Pfam" id="PF12890">
    <property type="entry name" value="DHOase"/>
    <property type="match status" value="1"/>
</dbReference>
<dbReference type="PANTHER" id="PTHR43668:SF2">
    <property type="entry name" value="ALLANTOINASE"/>
    <property type="match status" value="1"/>
</dbReference>
<dbReference type="GO" id="GO:0046872">
    <property type="term" value="F:metal ion binding"/>
    <property type="evidence" value="ECO:0007669"/>
    <property type="project" value="InterPro"/>
</dbReference>
<dbReference type="GO" id="GO:0005737">
    <property type="term" value="C:cytoplasm"/>
    <property type="evidence" value="ECO:0007669"/>
    <property type="project" value="TreeGrafter"/>
</dbReference>
<protein>
    <submittedName>
        <fullName evidence="5">Dihydroorotase</fullName>
        <ecNumber evidence="5">3.5.2.3</ecNumber>
    </submittedName>
</protein>
<dbReference type="InterPro" id="IPR013108">
    <property type="entry name" value="Amidohydro_3"/>
</dbReference>
<evidence type="ECO:0000313" key="6">
    <source>
        <dbReference type="Proteomes" id="UP000683428"/>
    </source>
</evidence>
<dbReference type="InterPro" id="IPR004722">
    <property type="entry name" value="DHOase"/>
</dbReference>
<proteinExistence type="predicted"/>
<dbReference type="PANTHER" id="PTHR43668">
    <property type="entry name" value="ALLANTOINASE"/>
    <property type="match status" value="1"/>
</dbReference>
<dbReference type="GO" id="GO:0006221">
    <property type="term" value="P:pyrimidine nucleotide biosynthetic process"/>
    <property type="evidence" value="ECO:0007669"/>
    <property type="project" value="UniProtKB-KW"/>
</dbReference>
<dbReference type="InterPro" id="IPR024403">
    <property type="entry name" value="DHOase_cat"/>
</dbReference>
<reference evidence="5" key="1">
    <citation type="submission" date="2020-11" db="EMBL/GenBank/DDBJ databases">
        <title>Azospira inquinata sp. nov.</title>
        <authorList>
            <person name="Moe W.M."/>
            <person name="Mikes M.C."/>
        </authorList>
    </citation>
    <scope>NUCLEOTIDE SEQUENCE</scope>
    <source>
        <strain evidence="5">Azo-3</strain>
    </source>
</reference>
<dbReference type="NCBIfam" id="TIGR00857">
    <property type="entry name" value="pyrC_multi"/>
    <property type="match status" value="1"/>
</dbReference>
<dbReference type="NCBIfam" id="NF005791">
    <property type="entry name" value="PRK07627.1"/>
    <property type="match status" value="1"/>
</dbReference>
<dbReference type="KEGG" id="aiq:Azoinq_05830"/>
<evidence type="ECO:0000313" key="5">
    <source>
        <dbReference type="EMBL" id="QWT50114.1"/>
    </source>
</evidence>
<evidence type="ECO:0000259" key="3">
    <source>
        <dbReference type="Pfam" id="PF07969"/>
    </source>
</evidence>
<feature type="domain" description="Dihydroorotase catalytic" evidence="4">
    <location>
        <begin position="50"/>
        <end position="228"/>
    </location>
</feature>
<accession>A0A975SQK4</accession>
<dbReference type="Pfam" id="PF07969">
    <property type="entry name" value="Amidohydro_3"/>
    <property type="match status" value="1"/>
</dbReference>
<dbReference type="Proteomes" id="UP000683428">
    <property type="component" value="Chromosome"/>
</dbReference>